<proteinExistence type="predicted"/>
<gene>
    <name evidence="1" type="ORF">ACFP3R_00660</name>
</gene>
<organism evidence="1 2">
    <name type="scientific">Saccharothrix lopnurensis</name>
    <dbReference type="NCBI Taxonomy" id="1670621"/>
    <lineage>
        <taxon>Bacteria</taxon>
        <taxon>Bacillati</taxon>
        <taxon>Actinomycetota</taxon>
        <taxon>Actinomycetes</taxon>
        <taxon>Pseudonocardiales</taxon>
        <taxon>Pseudonocardiaceae</taxon>
        <taxon>Saccharothrix</taxon>
    </lineage>
</organism>
<protein>
    <submittedName>
        <fullName evidence="1">Uncharacterized protein</fullName>
    </submittedName>
</protein>
<name>A0ABW1NZJ6_9PSEU</name>
<dbReference type="EMBL" id="JBHSQO010000001">
    <property type="protein sequence ID" value="MFC6087777.1"/>
    <property type="molecule type" value="Genomic_DNA"/>
</dbReference>
<accession>A0ABW1NZJ6</accession>
<sequence length="149" mass="16024">MTVNWVPFTATVPDWSIPMMAKHAAHYAARATAERAGEPTSPEAVVEAYNAGSSEDWRTFLRVLAHESLAAKGGWVGWKPLCDAIGIDRRKGAGMLGAAQKRLNGRMPFEREQLGDNYRFRMSGDVADTIIALATGNSGGGSSDSTEQP</sequence>
<evidence type="ECO:0000313" key="2">
    <source>
        <dbReference type="Proteomes" id="UP001596220"/>
    </source>
</evidence>
<comment type="caution">
    <text evidence="1">The sequence shown here is derived from an EMBL/GenBank/DDBJ whole genome shotgun (WGS) entry which is preliminary data.</text>
</comment>
<keyword evidence="2" id="KW-1185">Reference proteome</keyword>
<dbReference type="RefSeq" id="WP_380631691.1">
    <property type="nucleotide sequence ID" value="NZ_JBHSQO010000001.1"/>
</dbReference>
<evidence type="ECO:0000313" key="1">
    <source>
        <dbReference type="EMBL" id="MFC6087777.1"/>
    </source>
</evidence>
<dbReference type="Proteomes" id="UP001596220">
    <property type="component" value="Unassembled WGS sequence"/>
</dbReference>
<reference evidence="2" key="1">
    <citation type="journal article" date="2019" name="Int. J. Syst. Evol. Microbiol.">
        <title>The Global Catalogue of Microorganisms (GCM) 10K type strain sequencing project: providing services to taxonomists for standard genome sequencing and annotation.</title>
        <authorList>
            <consortium name="The Broad Institute Genomics Platform"/>
            <consortium name="The Broad Institute Genome Sequencing Center for Infectious Disease"/>
            <person name="Wu L."/>
            <person name="Ma J."/>
        </authorList>
    </citation>
    <scope>NUCLEOTIDE SEQUENCE [LARGE SCALE GENOMIC DNA]</scope>
    <source>
        <strain evidence="2">CGMCC 4.7246</strain>
    </source>
</reference>